<keyword evidence="4" id="KW-1185">Reference proteome</keyword>
<dbReference type="Pfam" id="PF13439">
    <property type="entry name" value="Glyco_transf_4"/>
    <property type="match status" value="1"/>
</dbReference>
<feature type="domain" description="Glycosyl transferase family 1" evidence="1">
    <location>
        <begin position="202"/>
        <end position="360"/>
    </location>
</feature>
<dbReference type="Proteomes" id="UP001193680">
    <property type="component" value="Unassembled WGS sequence"/>
</dbReference>
<protein>
    <submittedName>
        <fullName evidence="3">Glycosyltransferase family 1 protein</fullName>
    </submittedName>
</protein>
<evidence type="ECO:0000313" key="3">
    <source>
        <dbReference type="EMBL" id="MBF6057609.1"/>
    </source>
</evidence>
<dbReference type="InterPro" id="IPR050194">
    <property type="entry name" value="Glycosyltransferase_grp1"/>
</dbReference>
<evidence type="ECO:0000313" key="4">
    <source>
        <dbReference type="Proteomes" id="UP001193680"/>
    </source>
</evidence>
<dbReference type="PANTHER" id="PTHR45947:SF3">
    <property type="entry name" value="SULFOQUINOVOSYL TRANSFERASE SQD2"/>
    <property type="match status" value="1"/>
</dbReference>
<dbReference type="CDD" id="cd03814">
    <property type="entry name" value="GT4-like"/>
    <property type="match status" value="1"/>
</dbReference>
<dbReference type="Gene3D" id="3.40.50.2000">
    <property type="entry name" value="Glycogen Phosphorylase B"/>
    <property type="match status" value="2"/>
</dbReference>
<evidence type="ECO:0000259" key="1">
    <source>
        <dbReference type="Pfam" id="PF00534"/>
    </source>
</evidence>
<reference evidence="3 4" key="1">
    <citation type="submission" date="2020-06" db="EMBL/GenBank/DDBJ databases">
        <authorList>
            <person name="Scott K."/>
        </authorList>
    </citation>
    <scope>NUCLEOTIDE SEQUENCE [LARGE SCALE GENOMIC DNA]</scope>
    <source>
        <strain evidence="3 4">HH1</strain>
    </source>
</reference>
<proteinExistence type="predicted"/>
<reference evidence="3 4" key="2">
    <citation type="submission" date="2020-11" db="EMBL/GenBank/DDBJ databases">
        <title>Sulfur oxidizing isolate from Hospital Hole Sinkhole.</title>
        <authorList>
            <person name="Scott K.M."/>
        </authorList>
    </citation>
    <scope>NUCLEOTIDE SEQUENCE [LARGE SCALE GENOMIC DNA]</scope>
    <source>
        <strain evidence="3 4">HH1</strain>
    </source>
</reference>
<dbReference type="Pfam" id="PF00534">
    <property type="entry name" value="Glycos_transf_1"/>
    <property type="match status" value="1"/>
</dbReference>
<feature type="domain" description="Glycosyltransferase subfamily 4-like N-terminal" evidence="2">
    <location>
        <begin position="26"/>
        <end position="188"/>
    </location>
</feature>
<dbReference type="RefSeq" id="WP_185977752.1">
    <property type="nucleotide sequence ID" value="NZ_JACBGI020000005.1"/>
</dbReference>
<dbReference type="InterPro" id="IPR028098">
    <property type="entry name" value="Glyco_trans_4-like_N"/>
</dbReference>
<dbReference type="EMBL" id="JACBGI020000005">
    <property type="protein sequence ID" value="MBF6057609.1"/>
    <property type="molecule type" value="Genomic_DNA"/>
</dbReference>
<sequence length="382" mass="43695">MKICLFTDTLGDLNGVTRFIQDMGALANEAAMQGEEVELHLVTSTAKTLPQADYIHNLPYVWRMPMPFYQELDLVYCGKKQIEQLLQAIRPDWVHISTPGPFGWRAKNIAQKMGFRLIGTYHTDFPAYLYDLSGLLTIKRYTDRIMARFYKDFEHVFSRSEAYREIMAHDIGLDYAKTSVLAPGTDLQKFHPRHRDPEVWNQYGLAGKRPKVLYVGRINVEKNIPFLVDVWQALREQFPQIQADLVLIGEGRYRKWADRLRAEHIYFLGPVVGETLSQLYASSELFIFPSVTDTLGQVVMEAQASGLGCLVSDVGGPQSLVDDQESGLVLKADDLDVWVQNLAEALQDPAQCKKWGKHAHRHLQQYDIRDSYTDFIAAHRNE</sequence>
<name>A0ABS0BW42_9GAMM</name>
<dbReference type="InterPro" id="IPR001296">
    <property type="entry name" value="Glyco_trans_1"/>
</dbReference>
<accession>A0ABS0BW42</accession>
<evidence type="ECO:0000259" key="2">
    <source>
        <dbReference type="Pfam" id="PF13439"/>
    </source>
</evidence>
<dbReference type="SUPFAM" id="SSF53756">
    <property type="entry name" value="UDP-Glycosyltransferase/glycogen phosphorylase"/>
    <property type="match status" value="1"/>
</dbReference>
<organism evidence="3 4">
    <name type="scientific">Thiomicrorhabdus heinhorstiae</name>
    <dbReference type="NCBI Taxonomy" id="2748010"/>
    <lineage>
        <taxon>Bacteria</taxon>
        <taxon>Pseudomonadati</taxon>
        <taxon>Pseudomonadota</taxon>
        <taxon>Gammaproteobacteria</taxon>
        <taxon>Thiotrichales</taxon>
        <taxon>Piscirickettsiaceae</taxon>
        <taxon>Thiomicrorhabdus</taxon>
    </lineage>
</organism>
<gene>
    <name evidence="3" type="ORF">H8792_004575</name>
</gene>
<comment type="caution">
    <text evidence="3">The sequence shown here is derived from an EMBL/GenBank/DDBJ whole genome shotgun (WGS) entry which is preliminary data.</text>
</comment>
<dbReference type="PANTHER" id="PTHR45947">
    <property type="entry name" value="SULFOQUINOVOSYL TRANSFERASE SQD2"/>
    <property type="match status" value="1"/>
</dbReference>